<dbReference type="NCBIfam" id="TIGR02756">
    <property type="entry name" value="TraK_Ftype"/>
    <property type="match status" value="1"/>
</dbReference>
<dbReference type="AlphaFoldDB" id="A0A1S6KRB0"/>
<dbReference type="Pfam" id="PF23536">
    <property type="entry name" value="TraK_C"/>
    <property type="match status" value="1"/>
</dbReference>
<dbReference type="InterPro" id="IPR014126">
    <property type="entry name" value="TraK_Ftype"/>
</dbReference>
<feature type="chain" id="PRO_5012820082" evidence="1">
    <location>
        <begin position="25"/>
        <end position="256"/>
    </location>
</feature>
<protein>
    <submittedName>
        <fullName evidence="4">IncF plasmid conjugative transfer pilus assembly protein TraK</fullName>
    </submittedName>
</protein>
<evidence type="ECO:0000313" key="4">
    <source>
        <dbReference type="EMBL" id="AQT23892.1"/>
    </source>
</evidence>
<dbReference type="InterPro" id="IPR055397">
    <property type="entry name" value="TraK_C"/>
</dbReference>
<dbReference type="EMBL" id="KY401053">
    <property type="protein sequence ID" value="AQT23892.1"/>
    <property type="molecule type" value="Genomic_DNA"/>
</dbReference>
<proteinExistence type="predicted"/>
<evidence type="ECO:0000259" key="3">
    <source>
        <dbReference type="Pfam" id="PF23536"/>
    </source>
</evidence>
<feature type="domain" description="TraK N-terminal" evidence="2">
    <location>
        <begin position="37"/>
        <end position="125"/>
    </location>
</feature>
<gene>
    <name evidence="4" type="primary">traK</name>
</gene>
<dbReference type="SMR" id="A0A1S6KRB0"/>
<dbReference type="InterPro" id="IPR010563">
    <property type="entry name" value="TraK_N"/>
</dbReference>
<keyword evidence="4" id="KW-0614">Plasmid</keyword>
<dbReference type="NCBIfam" id="NF010296">
    <property type="entry name" value="PRK13736.1"/>
    <property type="match status" value="1"/>
</dbReference>
<geneLocation type="plasmid" evidence="4">
    <name>unnamed</name>
</geneLocation>
<organism evidence="4">
    <name type="scientific">Salmonella enteritidis</name>
    <dbReference type="NCBI Taxonomy" id="149539"/>
    <lineage>
        <taxon>Bacteria</taxon>
        <taxon>Pseudomonadati</taxon>
        <taxon>Pseudomonadota</taxon>
        <taxon>Gammaproteobacteria</taxon>
        <taxon>Enterobacterales</taxon>
        <taxon>Enterobacteriaceae</taxon>
        <taxon>Salmonella</taxon>
    </lineage>
</organism>
<dbReference type="RefSeq" id="WP_172689674.1">
    <property type="nucleotide sequence ID" value="NZ_KY401053.1"/>
</dbReference>
<reference evidence="4" key="1">
    <citation type="submission" date="2016-12" db="EMBL/GenBank/DDBJ databases">
        <title>Fusion of virulence plasmid pSEN and IncHI2 resistance plasmid in Salmonella enteritidis.</title>
        <authorList>
            <person name="Wong M.H."/>
            <person name="Chen S."/>
        </authorList>
    </citation>
    <scope>NUCLEOTIDE SEQUENCE</scope>
    <source>
        <strain evidence="4">SE380</strain>
        <plasmid evidence="4">unnamed</plasmid>
    </source>
</reference>
<name>A0A1S6KRB0_SALEN</name>
<dbReference type="Pfam" id="PF06586">
    <property type="entry name" value="TraK_N"/>
    <property type="match status" value="1"/>
</dbReference>
<feature type="signal peptide" evidence="1">
    <location>
        <begin position="1"/>
        <end position="24"/>
    </location>
</feature>
<evidence type="ECO:0000259" key="2">
    <source>
        <dbReference type="Pfam" id="PF06586"/>
    </source>
</evidence>
<keyword evidence="1" id="KW-0732">Signal</keyword>
<sequence>MRKNKPYKPFLLAAGWLFSGLVMASGSGTLAPVVVSLANGGQANIAVSNTDPNLFTVPGDRITAVSGLDGMLTNSEQTGAGGVVVATVSKKPFTFILETERGLNFSVRAVPRAGAGRTVQLVSDLRGTGEEAGAWETATPYESLLVAVSQAVRGGTLPAGWYQIPVTKEALQAPAGLSARADAVWTGNHLKLVRFAVENKTPSALNIRESDFWQPGIRAVMFSQPVSQLLAGTRMDVYVIRDGRAADGEHQYCCKA</sequence>
<evidence type="ECO:0000256" key="1">
    <source>
        <dbReference type="SAM" id="SignalP"/>
    </source>
</evidence>
<accession>A0A1S6KRB0</accession>
<feature type="domain" description="TraK C-terminal" evidence="3">
    <location>
        <begin position="134"/>
        <end position="241"/>
    </location>
</feature>